<dbReference type="EMBL" id="CM047909">
    <property type="protein sequence ID" value="KAJ0079663.1"/>
    <property type="molecule type" value="Genomic_DNA"/>
</dbReference>
<gene>
    <name evidence="1" type="ORF">Patl1_24120</name>
</gene>
<comment type="caution">
    <text evidence="1">The sequence shown here is derived from an EMBL/GenBank/DDBJ whole genome shotgun (WGS) entry which is preliminary data.</text>
</comment>
<reference evidence="2" key="1">
    <citation type="journal article" date="2023" name="G3 (Bethesda)">
        <title>Genome assembly and association tests identify interacting loci associated with vigor, precocity, and sex in interspecific pistachio rootstocks.</title>
        <authorList>
            <person name="Palmer W."/>
            <person name="Jacygrad E."/>
            <person name="Sagayaradj S."/>
            <person name="Cavanaugh K."/>
            <person name="Han R."/>
            <person name="Bertier L."/>
            <person name="Beede B."/>
            <person name="Kafkas S."/>
            <person name="Golino D."/>
            <person name="Preece J."/>
            <person name="Michelmore R."/>
        </authorList>
    </citation>
    <scope>NUCLEOTIDE SEQUENCE [LARGE SCALE GENOMIC DNA]</scope>
</reference>
<name>A0ACC1A0W1_9ROSI</name>
<evidence type="ECO:0000313" key="2">
    <source>
        <dbReference type="Proteomes" id="UP001164250"/>
    </source>
</evidence>
<organism evidence="1 2">
    <name type="scientific">Pistacia atlantica</name>
    <dbReference type="NCBI Taxonomy" id="434234"/>
    <lineage>
        <taxon>Eukaryota</taxon>
        <taxon>Viridiplantae</taxon>
        <taxon>Streptophyta</taxon>
        <taxon>Embryophyta</taxon>
        <taxon>Tracheophyta</taxon>
        <taxon>Spermatophyta</taxon>
        <taxon>Magnoliopsida</taxon>
        <taxon>eudicotyledons</taxon>
        <taxon>Gunneridae</taxon>
        <taxon>Pentapetalae</taxon>
        <taxon>rosids</taxon>
        <taxon>malvids</taxon>
        <taxon>Sapindales</taxon>
        <taxon>Anacardiaceae</taxon>
        <taxon>Pistacia</taxon>
    </lineage>
</organism>
<keyword evidence="2" id="KW-1185">Reference proteome</keyword>
<proteinExistence type="predicted"/>
<sequence>MVLIQGKVIVWKRRDKKWVDIDIDYDRFHFIYDIIYHKRRFYVLSYKDRTLCVDPKSLNVSEPVAPLRISLSRSASSFHLVKSSPDLFLIRKNYLDFPGNYDSHFWGKSGDRSCRLGLNIFKLDEEKDEWTAVKDGFQDRALFMLKECNFFLSAQEFSGCNWNRVYLPDRGHPNVDCDYPGSNAVIFNLENRCTDKLSALPGYSEIFWPPPTWLFSKGEISFQYSNK</sequence>
<accession>A0ACC1A0W1</accession>
<protein>
    <submittedName>
        <fullName evidence="1">Uncharacterized protein</fullName>
    </submittedName>
</protein>
<evidence type="ECO:0000313" key="1">
    <source>
        <dbReference type="EMBL" id="KAJ0079663.1"/>
    </source>
</evidence>
<dbReference type="Proteomes" id="UP001164250">
    <property type="component" value="Chromosome 13"/>
</dbReference>